<organism evidence="2 3">
    <name type="scientific">Trichuris muris</name>
    <name type="common">Mouse whipworm</name>
    <dbReference type="NCBI Taxonomy" id="70415"/>
    <lineage>
        <taxon>Eukaryota</taxon>
        <taxon>Metazoa</taxon>
        <taxon>Ecdysozoa</taxon>
        <taxon>Nematoda</taxon>
        <taxon>Enoplea</taxon>
        <taxon>Dorylaimia</taxon>
        <taxon>Trichinellida</taxon>
        <taxon>Trichuridae</taxon>
        <taxon>Trichuris</taxon>
    </lineage>
</organism>
<protein>
    <submittedName>
        <fullName evidence="3">Uncharacterized protein</fullName>
    </submittedName>
</protein>
<dbReference type="Proteomes" id="UP000046395">
    <property type="component" value="Unassembled WGS sequence"/>
</dbReference>
<dbReference type="AlphaFoldDB" id="A0A5S6QB91"/>
<evidence type="ECO:0000313" key="3">
    <source>
        <dbReference type="WBParaSite" id="TMUE_1000004586.1"/>
    </source>
</evidence>
<feature type="compositionally biased region" description="Polar residues" evidence="1">
    <location>
        <begin position="72"/>
        <end position="91"/>
    </location>
</feature>
<evidence type="ECO:0000313" key="2">
    <source>
        <dbReference type="Proteomes" id="UP000046395"/>
    </source>
</evidence>
<reference evidence="3" key="1">
    <citation type="submission" date="2019-12" db="UniProtKB">
        <authorList>
            <consortium name="WormBaseParasite"/>
        </authorList>
    </citation>
    <scope>IDENTIFICATION</scope>
</reference>
<accession>A0A5S6QB91</accession>
<feature type="region of interest" description="Disordered" evidence="1">
    <location>
        <begin position="65"/>
        <end position="109"/>
    </location>
</feature>
<keyword evidence="2" id="KW-1185">Reference proteome</keyword>
<sequence length="140" mass="15519">MKQSEKTSLRLTEGGYRQGDTIPLITTALYINGKRRRVTFLVANKPARSVDQIRAFGICRFASETAVGRSNEPPNGSNEEPFQEFGVSTNDLPGEHTSEPTSTSGMEVRHLKSTVRAASNLLRSLEQKVNKSPRSNVWQV</sequence>
<proteinExistence type="predicted"/>
<dbReference type="WBParaSite" id="TMUE_1000004586.1">
    <property type="protein sequence ID" value="TMUE_1000004586.1"/>
    <property type="gene ID" value="WBGene00299017"/>
</dbReference>
<evidence type="ECO:0000256" key="1">
    <source>
        <dbReference type="SAM" id="MobiDB-lite"/>
    </source>
</evidence>
<name>A0A5S6QB91_TRIMR</name>